<accession>A0A6G8F1P6</accession>
<sequence>MTHLTTYKRLTFIILMLIITVLSACQESLEEKAARDAAEYTRKYCPTPVINYTRTDSVSFNKATHVYTYYCTFSDVMDNSEIIDKNRTEITRMLGTAIKESTNMKPYVQAGFHFRYICRSAKNPDVILLQVQF</sequence>
<dbReference type="EMBL" id="MN990733">
    <property type="protein sequence ID" value="QIM10088.1"/>
    <property type="molecule type" value="Genomic_DNA"/>
</dbReference>
<name>A0A6G8F1P6_9BACT</name>
<dbReference type="AlphaFoldDB" id="A0A6G8F1P6"/>
<organism evidence="1">
    <name type="scientific">uncultured Prevotella sp</name>
    <dbReference type="NCBI Taxonomy" id="159272"/>
    <lineage>
        <taxon>Bacteria</taxon>
        <taxon>Pseudomonadati</taxon>
        <taxon>Bacteroidota</taxon>
        <taxon>Bacteroidia</taxon>
        <taxon>Bacteroidales</taxon>
        <taxon>Prevotellaceae</taxon>
        <taxon>Prevotella</taxon>
        <taxon>environmental samples</taxon>
    </lineage>
</organism>
<protein>
    <submittedName>
        <fullName evidence="1">Uncharacterized protein</fullName>
    </submittedName>
</protein>
<evidence type="ECO:0000313" key="1">
    <source>
        <dbReference type="EMBL" id="QIM10088.1"/>
    </source>
</evidence>
<gene>
    <name evidence="1" type="ORF">Prevot485_1870</name>
</gene>
<reference evidence="1" key="1">
    <citation type="journal article" date="2020" name="J. ISSAAS">
        <title>Lactobacilli and other gastrointestinal microbiota of Peromyscus leucopus, reservoir host for agents of Lyme disease and other zoonoses in North America.</title>
        <authorList>
            <person name="Milovic A."/>
            <person name="Bassam K."/>
            <person name="Shao H."/>
            <person name="Chatzistamou I."/>
            <person name="Tufts D.M."/>
            <person name="Diuk-Wasser M."/>
            <person name="Barbour A.G."/>
        </authorList>
    </citation>
    <scope>NUCLEOTIDE SEQUENCE</scope>
    <source>
        <strain evidence="1">LL70</strain>
    </source>
</reference>
<proteinExistence type="predicted"/>